<dbReference type="GO" id="GO:0008725">
    <property type="term" value="F:DNA-3-methyladenine glycosylase activity"/>
    <property type="evidence" value="ECO:0007669"/>
    <property type="project" value="InterPro"/>
</dbReference>
<dbReference type="PANTHER" id="PTHR30037">
    <property type="entry name" value="DNA-3-METHYLADENINE GLYCOSYLASE 1"/>
    <property type="match status" value="1"/>
</dbReference>
<gene>
    <name evidence="2" type="ORF">CHS0354_024101</name>
</gene>
<dbReference type="NCBIfam" id="TIGR01784">
    <property type="entry name" value="T_den_put_tspse"/>
    <property type="match status" value="1"/>
</dbReference>
<accession>A0AAE0RZD7</accession>
<evidence type="ECO:0008006" key="4">
    <source>
        <dbReference type="Google" id="ProtNLM"/>
    </source>
</evidence>
<dbReference type="GO" id="GO:0006284">
    <property type="term" value="P:base-excision repair"/>
    <property type="evidence" value="ECO:0007669"/>
    <property type="project" value="InterPro"/>
</dbReference>
<keyword evidence="1" id="KW-0862">Zinc</keyword>
<reference evidence="2" key="1">
    <citation type="journal article" date="2021" name="Genome Biol. Evol.">
        <title>A High-Quality Reference Genome for a Parasitic Bivalve with Doubly Uniparental Inheritance (Bivalvia: Unionida).</title>
        <authorList>
            <person name="Smith C.H."/>
        </authorList>
    </citation>
    <scope>NUCLEOTIDE SEQUENCE</scope>
    <source>
        <strain evidence="2">CHS0354</strain>
    </source>
</reference>
<proteinExistence type="predicted"/>
<dbReference type="PANTHER" id="PTHR30037:SF4">
    <property type="entry name" value="DNA-3-METHYLADENINE GLYCOSYLASE I"/>
    <property type="match status" value="1"/>
</dbReference>
<dbReference type="AlphaFoldDB" id="A0AAE0RZD7"/>
<dbReference type="InterPro" id="IPR005019">
    <property type="entry name" value="Adenine_glyco"/>
</dbReference>
<evidence type="ECO:0000313" key="3">
    <source>
        <dbReference type="Proteomes" id="UP001195483"/>
    </source>
</evidence>
<name>A0AAE0RZD7_9BIVA</name>
<evidence type="ECO:0000313" key="2">
    <source>
        <dbReference type="EMBL" id="KAK3582547.1"/>
    </source>
</evidence>
<evidence type="ECO:0000256" key="1">
    <source>
        <dbReference type="PIRSR" id="PIRSR605019-1"/>
    </source>
</evidence>
<keyword evidence="3" id="KW-1185">Reference proteome</keyword>
<feature type="binding site" evidence="1">
    <location>
        <position position="180"/>
    </location>
    <ligand>
        <name>Zn(2+)</name>
        <dbReference type="ChEBI" id="CHEBI:29105"/>
    </ligand>
</feature>
<dbReference type="Proteomes" id="UP001195483">
    <property type="component" value="Unassembled WGS sequence"/>
</dbReference>
<protein>
    <recommendedName>
        <fullName evidence="4">DNA-3-methyladenine glycosylase I</fullName>
    </recommendedName>
</protein>
<sequence length="473" mass="55192">MIEQTKIRCTWCGNDPLYVAYHDDEWGRPVFDDKIMFEFMILETFQAGLSWLTILRKRDAFRVAFDEFDVAKVANYDEKKVVELMQNAGIVRNQLKIRAAIHNASRFIEIQKSHGNFTNYLWAFVDGKPLLNHPLVQADLPVSTPLSDTISKDLQNRGFKFVGSTIVYAKLQAVGIVNDHLESSKYVNPFTDFGFKKIFGEEASKSSLIDFLNALLPKEDNIADLSFKNPEQLGRSEAERKAVFDIYCENAQGEKFIVELQKAKQNYFKERTIYYSTFPIREQAEKGIWNFNLSAVYCVGILDFTFDDYKNDAEKNEVLHTIKLKNQHGNVFYDKLTYIYLEMPNFRKKQEELKTRLDYWLYFIKYLEDFQSIPSMFKDAVFEQAFEKAELAKLGQAEMDKYEYSLKVFRDNKNTFDYAVETAFGEGMLEGKLERNIEIIVKKYPHFGIEQLAALTDLSVDEVRRILKEHKVL</sequence>
<keyword evidence="1" id="KW-0479">Metal-binding</keyword>
<dbReference type="InterPro" id="IPR052891">
    <property type="entry name" value="DNA-3mA_glycosylase"/>
</dbReference>
<dbReference type="InterPro" id="IPR010106">
    <property type="entry name" value="RpnA"/>
</dbReference>
<dbReference type="GO" id="GO:0046872">
    <property type="term" value="F:metal ion binding"/>
    <property type="evidence" value="ECO:0007669"/>
    <property type="project" value="UniProtKB-KW"/>
</dbReference>
<dbReference type="Pfam" id="PF12784">
    <property type="entry name" value="PDDEXK_2"/>
    <property type="match status" value="1"/>
</dbReference>
<dbReference type="EMBL" id="JAEAOA010001427">
    <property type="protein sequence ID" value="KAK3582547.1"/>
    <property type="molecule type" value="Genomic_DNA"/>
</dbReference>
<dbReference type="SUPFAM" id="SSF48150">
    <property type="entry name" value="DNA-glycosylase"/>
    <property type="match status" value="1"/>
</dbReference>
<reference evidence="2" key="2">
    <citation type="journal article" date="2021" name="Genome Biol. Evol.">
        <title>Developing a high-quality reference genome for a parasitic bivalve with doubly uniparental inheritance (Bivalvia: Unionida).</title>
        <authorList>
            <person name="Smith C.H."/>
        </authorList>
    </citation>
    <scope>NUCLEOTIDE SEQUENCE</scope>
    <source>
        <strain evidence="2">CHS0354</strain>
        <tissue evidence="2">Mantle</tissue>
    </source>
</reference>
<dbReference type="Gene3D" id="1.10.340.30">
    <property type="entry name" value="Hypothetical protein, domain 2"/>
    <property type="match status" value="1"/>
</dbReference>
<dbReference type="Pfam" id="PF03352">
    <property type="entry name" value="Adenine_glyco"/>
    <property type="match status" value="1"/>
</dbReference>
<organism evidence="2 3">
    <name type="scientific">Potamilus streckersoni</name>
    <dbReference type="NCBI Taxonomy" id="2493646"/>
    <lineage>
        <taxon>Eukaryota</taxon>
        <taxon>Metazoa</taxon>
        <taxon>Spiralia</taxon>
        <taxon>Lophotrochozoa</taxon>
        <taxon>Mollusca</taxon>
        <taxon>Bivalvia</taxon>
        <taxon>Autobranchia</taxon>
        <taxon>Heteroconchia</taxon>
        <taxon>Palaeoheterodonta</taxon>
        <taxon>Unionida</taxon>
        <taxon>Unionoidea</taxon>
        <taxon>Unionidae</taxon>
        <taxon>Ambleminae</taxon>
        <taxon>Lampsilini</taxon>
        <taxon>Potamilus</taxon>
    </lineage>
</organism>
<feature type="binding site" evidence="1">
    <location>
        <position position="22"/>
    </location>
    <ligand>
        <name>Zn(2+)</name>
        <dbReference type="ChEBI" id="CHEBI:29105"/>
    </ligand>
</feature>
<dbReference type="InterPro" id="IPR011257">
    <property type="entry name" value="DNA_glycosylase"/>
</dbReference>
<comment type="caution">
    <text evidence="2">The sequence shown here is derived from an EMBL/GenBank/DDBJ whole genome shotgun (WGS) entry which is preliminary data.</text>
</comment>
<reference evidence="2" key="3">
    <citation type="submission" date="2023-05" db="EMBL/GenBank/DDBJ databases">
        <authorList>
            <person name="Smith C.H."/>
        </authorList>
    </citation>
    <scope>NUCLEOTIDE SEQUENCE</scope>
    <source>
        <strain evidence="2">CHS0354</strain>
        <tissue evidence="2">Mantle</tissue>
    </source>
</reference>
<feature type="binding site" evidence="1">
    <location>
        <position position="9"/>
    </location>
    <ligand>
        <name>Zn(2+)</name>
        <dbReference type="ChEBI" id="CHEBI:29105"/>
    </ligand>
</feature>